<gene>
    <name evidence="2" type="ORF">SAMN05660648_01081</name>
</gene>
<evidence type="ECO:0000313" key="2">
    <source>
        <dbReference type="EMBL" id="SDZ89000.1"/>
    </source>
</evidence>
<evidence type="ECO:0008006" key="4">
    <source>
        <dbReference type="Google" id="ProtNLM"/>
    </source>
</evidence>
<feature type="transmembrane region" description="Helical" evidence="1">
    <location>
        <begin position="153"/>
        <end position="173"/>
    </location>
</feature>
<keyword evidence="1" id="KW-0472">Membrane</keyword>
<dbReference type="AlphaFoldDB" id="A0A1H3WPX5"/>
<evidence type="ECO:0000313" key="3">
    <source>
        <dbReference type="Proteomes" id="UP000183469"/>
    </source>
</evidence>
<feature type="transmembrane region" description="Helical" evidence="1">
    <location>
        <begin position="230"/>
        <end position="247"/>
    </location>
</feature>
<feature type="transmembrane region" description="Helical" evidence="1">
    <location>
        <begin position="318"/>
        <end position="343"/>
    </location>
</feature>
<feature type="transmembrane region" description="Helical" evidence="1">
    <location>
        <begin position="12"/>
        <end position="33"/>
    </location>
</feature>
<dbReference type="OrthoDB" id="104748at2"/>
<evidence type="ECO:0000256" key="1">
    <source>
        <dbReference type="SAM" id="Phobius"/>
    </source>
</evidence>
<feature type="transmembrane region" description="Helical" evidence="1">
    <location>
        <begin position="350"/>
        <end position="367"/>
    </location>
</feature>
<protein>
    <recommendedName>
        <fullName evidence="4">O-antigen ligase</fullName>
    </recommendedName>
</protein>
<sequence length="403" mass="47110">MEKKLMLRECMIRELSTILFVICFGMFAISLLIKSFFDCSMVSEVIVGISMFLLLAINICFFRDFRYKWKSIIHILFPACLIYNLVINHEQYFIVWYAEIAIPMYMLAVLFCKMPMDIEKITLYTMMLSIPFVLFGEKVWQNSMVERLGGEQLNLGVSYILLPIVIAFMLHFTYYRKKSIGILIPYIINCMLLAKMLFTATRGAVLSLILLGGYLIVDHSTEKVKIKEKILPLFLGGLIGVLFFALQNEIVEYLFDFVCRNNLFVGFINKSYTEILANANIYNGRDVVWERAWDMILLNSMGSIGRYEDAYGEYPHNIILQLMLEYGFLFGTGIFVWLIYLFYKGITNFFEVKIFTLLTFFSVFPKLMVSSAYWREGAFWFFLIMTSYYINNKANLLRGRCDE</sequence>
<feature type="transmembrane region" description="Helical" evidence="1">
    <location>
        <begin position="123"/>
        <end position="141"/>
    </location>
</feature>
<feature type="transmembrane region" description="Helical" evidence="1">
    <location>
        <begin position="45"/>
        <end position="62"/>
    </location>
</feature>
<proteinExistence type="predicted"/>
<feature type="transmembrane region" description="Helical" evidence="1">
    <location>
        <begin position="93"/>
        <end position="111"/>
    </location>
</feature>
<keyword evidence="1" id="KW-1133">Transmembrane helix</keyword>
<keyword evidence="1" id="KW-0812">Transmembrane</keyword>
<dbReference type="Proteomes" id="UP000183469">
    <property type="component" value="Unassembled WGS sequence"/>
</dbReference>
<accession>A0A1H3WPX5</accession>
<organism evidence="2 3">
    <name type="scientific">Selenomonas ruminantium</name>
    <dbReference type="NCBI Taxonomy" id="971"/>
    <lineage>
        <taxon>Bacteria</taxon>
        <taxon>Bacillati</taxon>
        <taxon>Bacillota</taxon>
        <taxon>Negativicutes</taxon>
        <taxon>Selenomonadales</taxon>
        <taxon>Selenomonadaceae</taxon>
        <taxon>Selenomonas</taxon>
    </lineage>
</organism>
<name>A0A1H3WPX5_SELRU</name>
<reference evidence="2 3" key="1">
    <citation type="submission" date="2016-10" db="EMBL/GenBank/DDBJ databases">
        <authorList>
            <person name="de Groot N.N."/>
        </authorList>
    </citation>
    <scope>NUCLEOTIDE SEQUENCE [LARGE SCALE GENOMIC DNA]</scope>
    <source>
        <strain evidence="2 3">DSM 2872</strain>
    </source>
</reference>
<dbReference type="EMBL" id="FNQG01000004">
    <property type="protein sequence ID" value="SDZ89000.1"/>
    <property type="molecule type" value="Genomic_DNA"/>
</dbReference>
<dbReference type="RefSeq" id="WP_143035146.1">
    <property type="nucleotide sequence ID" value="NZ_FNQG01000004.1"/>
</dbReference>
<feature type="transmembrane region" description="Helical" evidence="1">
    <location>
        <begin position="204"/>
        <end position="221"/>
    </location>
</feature>